<dbReference type="OMA" id="MIYFIAN"/>
<dbReference type="PaxDb" id="7159-AAEL010079-PA"/>
<name>Q16TX5_AEDAE</name>
<dbReference type="AlphaFoldDB" id="Q16TX5"/>
<reference evidence="2" key="3">
    <citation type="submission" date="2012-09" db="EMBL/GenBank/DDBJ databases">
        <authorList>
            <consortium name="VectorBase"/>
        </authorList>
    </citation>
    <scope>NUCLEOTIDE SEQUENCE</scope>
    <source>
        <strain evidence="2">Liverpool</strain>
    </source>
</reference>
<evidence type="ECO:0000259" key="1">
    <source>
        <dbReference type="Pfam" id="PF14893"/>
    </source>
</evidence>
<evidence type="ECO:0000313" key="3">
    <source>
        <dbReference type="Proteomes" id="UP000682892"/>
    </source>
</evidence>
<sequence>MATADAKMNPSISSAGVQAGTPKTLNFGVFENYVAGDDFEVYEERMTQHFLLHDVPEERKVAFLLTHLGMDTYAILKKLLQPVNPSTKRYEELVLTLKRHFRPEVNKVSERYRFHQADQKAGQSVTEYVVELKALVEKCMAKVKANNPLTM</sequence>
<dbReference type="Proteomes" id="UP000682892">
    <property type="component" value="Unassembled WGS sequence"/>
</dbReference>
<reference evidence="2" key="2">
    <citation type="journal article" date="2007" name="Science">
        <title>Genome sequence of Aedes aegypti, a major arbovirus vector.</title>
        <authorList>
            <person name="Nene V."/>
            <person name="Wortman J.R."/>
            <person name="Lawson D."/>
            <person name="Haas B."/>
            <person name="Kodira C."/>
            <person name="Tu Z.J."/>
            <person name="Loftus B."/>
            <person name="Xi Z."/>
            <person name="Megy K."/>
            <person name="Grabherr M."/>
            <person name="Ren Q."/>
            <person name="Zdobnov E.M."/>
            <person name="Lobo N.F."/>
            <person name="Campbell K.S."/>
            <person name="Brown S.E."/>
            <person name="Bonaldo M.F."/>
            <person name="Zhu J."/>
            <person name="Sinkins S.P."/>
            <person name="Hogenkamp D.G."/>
            <person name="Amedeo P."/>
            <person name="Arensburger P."/>
            <person name="Atkinson P.W."/>
            <person name="Bidwell S."/>
            <person name="Biedler J."/>
            <person name="Birney E."/>
            <person name="Bruggner R.V."/>
            <person name="Costas J."/>
            <person name="Coy M.R."/>
            <person name="Crabtree J."/>
            <person name="Crawford M."/>
            <person name="Debruyn B."/>
            <person name="Decaprio D."/>
            <person name="Eiglmeier K."/>
            <person name="Eisenstadt E."/>
            <person name="El-Dorry H."/>
            <person name="Gelbart W.M."/>
            <person name="Gomes S.L."/>
            <person name="Hammond M."/>
            <person name="Hannick L.I."/>
            <person name="Hogan J.R."/>
            <person name="Holmes M.H."/>
            <person name="Jaffe D."/>
            <person name="Johnston J.S."/>
            <person name="Kennedy R.C."/>
            <person name="Koo H."/>
            <person name="Kravitz S."/>
            <person name="Kriventseva E.V."/>
            <person name="Kulp D."/>
            <person name="Labutti K."/>
            <person name="Lee E."/>
            <person name="Li S."/>
            <person name="Lovin D.D."/>
            <person name="Mao C."/>
            <person name="Mauceli E."/>
            <person name="Menck C.F."/>
            <person name="Miller J.R."/>
            <person name="Montgomery P."/>
            <person name="Mori A."/>
            <person name="Nascimento A.L."/>
            <person name="Naveira H.F."/>
            <person name="Nusbaum C."/>
            <person name="O'leary S."/>
            <person name="Orvis J."/>
            <person name="Pertea M."/>
            <person name="Quesneville H."/>
            <person name="Reidenbach K.R."/>
            <person name="Rogers Y.H."/>
            <person name="Roth C.W."/>
            <person name="Schneider J.R."/>
            <person name="Schatz M."/>
            <person name="Shumway M."/>
            <person name="Stanke M."/>
            <person name="Stinson E.O."/>
            <person name="Tubio J.M."/>
            <person name="Vanzee J.P."/>
            <person name="Verjovski-Almeida S."/>
            <person name="Werner D."/>
            <person name="White O."/>
            <person name="Wyder S."/>
            <person name="Zeng Q."/>
            <person name="Zhao Q."/>
            <person name="Zhao Y."/>
            <person name="Hill C.A."/>
            <person name="Raikhel A.S."/>
            <person name="Soares M.B."/>
            <person name="Knudson D.L."/>
            <person name="Lee N.H."/>
            <person name="Galagan J."/>
            <person name="Salzberg S.L."/>
            <person name="Paulsen I.T."/>
            <person name="Dimopoulos G."/>
            <person name="Collins F.H."/>
            <person name="Birren B."/>
            <person name="Fraser-Liggett C.M."/>
            <person name="Severson D.W."/>
        </authorList>
    </citation>
    <scope>NUCLEOTIDE SEQUENCE [LARGE SCALE GENOMIC DNA]</scope>
    <source>
        <strain evidence="2">Liverpool</strain>
    </source>
</reference>
<feature type="domain" description="Paraneoplastic antigen Ma-like C-terminal" evidence="1">
    <location>
        <begin position="37"/>
        <end position="142"/>
    </location>
</feature>
<dbReference type="PANTHER" id="PTHR33198:SF19">
    <property type="entry name" value="CCHC-TYPE DOMAIN-CONTAINING PROTEIN"/>
    <property type="match status" value="1"/>
</dbReference>
<dbReference type="PANTHER" id="PTHR33198">
    <property type="entry name" value="ANK_REP_REGION DOMAIN-CONTAINING PROTEIN-RELATED"/>
    <property type="match status" value="1"/>
</dbReference>
<proteinExistence type="predicted"/>
<evidence type="ECO:0000313" key="2">
    <source>
        <dbReference type="EMBL" id="EAT37991.1"/>
    </source>
</evidence>
<dbReference type="HOGENOM" id="CLU_154304_0_0_1"/>
<organism evidence="2 3">
    <name type="scientific">Aedes aegypti</name>
    <name type="common">Yellowfever mosquito</name>
    <name type="synonym">Culex aegypti</name>
    <dbReference type="NCBI Taxonomy" id="7159"/>
    <lineage>
        <taxon>Eukaryota</taxon>
        <taxon>Metazoa</taxon>
        <taxon>Ecdysozoa</taxon>
        <taxon>Arthropoda</taxon>
        <taxon>Hexapoda</taxon>
        <taxon>Insecta</taxon>
        <taxon>Pterygota</taxon>
        <taxon>Neoptera</taxon>
        <taxon>Endopterygota</taxon>
        <taxon>Diptera</taxon>
        <taxon>Nematocera</taxon>
        <taxon>Culicoidea</taxon>
        <taxon>Culicidae</taxon>
        <taxon>Culicinae</taxon>
        <taxon>Aedini</taxon>
        <taxon>Aedes</taxon>
        <taxon>Stegomyia</taxon>
    </lineage>
</organism>
<accession>Q16TX5</accession>
<dbReference type="PhylomeDB" id="Q16TX5"/>
<protein>
    <submittedName>
        <fullName evidence="2">AAEL010079-PA</fullName>
    </submittedName>
</protein>
<gene>
    <name evidence="2" type="ORF">AaeL_AAEL010079</name>
</gene>
<reference evidence="2" key="1">
    <citation type="submission" date="2005-10" db="EMBL/GenBank/DDBJ databases">
        <authorList>
            <person name="Loftus B.J."/>
            <person name="Nene V.M."/>
            <person name="Hannick L.I."/>
            <person name="Bidwell S."/>
            <person name="Haas B."/>
            <person name="Amedeo P."/>
            <person name="Orvis J."/>
            <person name="Wortman J.R."/>
            <person name="White O.R."/>
            <person name="Salzberg S."/>
            <person name="Shumway M."/>
            <person name="Koo H."/>
            <person name="Zhao Y."/>
            <person name="Holmes M."/>
            <person name="Miller J."/>
            <person name="Schatz M."/>
            <person name="Pop M."/>
            <person name="Pai G."/>
            <person name="Utterback T."/>
            <person name="Rogers Y.-H."/>
            <person name="Kravitz S."/>
            <person name="Fraser C.M."/>
        </authorList>
    </citation>
    <scope>NUCLEOTIDE SEQUENCE</scope>
    <source>
        <strain evidence="2">Liverpool</strain>
    </source>
</reference>
<dbReference type="EMBL" id="CH477637">
    <property type="protein sequence ID" value="EAT37991.1"/>
    <property type="molecule type" value="Genomic_DNA"/>
</dbReference>
<dbReference type="Pfam" id="PF14893">
    <property type="entry name" value="PNMA"/>
    <property type="match status" value="1"/>
</dbReference>
<dbReference type="InterPro" id="IPR048270">
    <property type="entry name" value="PNMA_C"/>
</dbReference>